<dbReference type="InterPro" id="IPR001789">
    <property type="entry name" value="Sig_transdc_resp-reg_receiver"/>
</dbReference>
<dbReference type="FunFam" id="3.30.565.10:FF:000010">
    <property type="entry name" value="Sensor histidine kinase RcsC"/>
    <property type="match status" value="1"/>
</dbReference>
<evidence type="ECO:0000259" key="10">
    <source>
        <dbReference type="PROSITE" id="PS50110"/>
    </source>
</evidence>
<evidence type="ECO:0000256" key="1">
    <source>
        <dbReference type="ARBA" id="ARBA00022553"/>
    </source>
</evidence>
<dbReference type="PROSITE" id="PS50110">
    <property type="entry name" value="RESPONSE_REGULATORY"/>
    <property type="match status" value="1"/>
</dbReference>
<feature type="compositionally biased region" description="Polar residues" evidence="8">
    <location>
        <begin position="1180"/>
        <end position="1193"/>
    </location>
</feature>
<name>A0A7S0WL25_9CHLO</name>
<dbReference type="InterPro" id="IPR003594">
    <property type="entry name" value="HATPase_dom"/>
</dbReference>
<dbReference type="PROSITE" id="PS50109">
    <property type="entry name" value="HIS_KIN"/>
    <property type="match status" value="1"/>
</dbReference>
<dbReference type="PRINTS" id="PR00344">
    <property type="entry name" value="BCTRLSENSOR"/>
</dbReference>
<dbReference type="CDD" id="cd16922">
    <property type="entry name" value="HATPase_EvgS-ArcB-TorS-like"/>
    <property type="match status" value="1"/>
</dbReference>
<dbReference type="InterPro" id="IPR004358">
    <property type="entry name" value="Sig_transdc_His_kin-like_C"/>
</dbReference>
<evidence type="ECO:0000256" key="2">
    <source>
        <dbReference type="ARBA" id="ARBA00022679"/>
    </source>
</evidence>
<dbReference type="SUPFAM" id="SSF55874">
    <property type="entry name" value="ATPase domain of HSP90 chaperone/DNA topoisomerase II/histidine kinase"/>
    <property type="match status" value="1"/>
</dbReference>
<dbReference type="InterPro" id="IPR011006">
    <property type="entry name" value="CheY-like_superfamily"/>
</dbReference>
<evidence type="ECO:0000256" key="4">
    <source>
        <dbReference type="ARBA" id="ARBA00023012"/>
    </source>
</evidence>
<dbReference type="InterPro" id="IPR003661">
    <property type="entry name" value="HisK_dim/P_dom"/>
</dbReference>
<dbReference type="InterPro" id="IPR036097">
    <property type="entry name" value="HisK_dim/P_sf"/>
</dbReference>
<evidence type="ECO:0000256" key="6">
    <source>
        <dbReference type="PROSITE-ProRule" id="PRU00169"/>
    </source>
</evidence>
<feature type="domain" description="Histidine kinase" evidence="9">
    <location>
        <begin position="543"/>
        <end position="794"/>
    </location>
</feature>
<feature type="compositionally biased region" description="Low complexity" evidence="8">
    <location>
        <begin position="1164"/>
        <end position="1179"/>
    </location>
</feature>
<dbReference type="Pfam" id="PF00072">
    <property type="entry name" value="Response_reg"/>
    <property type="match status" value="1"/>
</dbReference>
<dbReference type="Gene3D" id="3.30.565.10">
    <property type="entry name" value="Histidine kinase-like ATPase, C-terminal domain"/>
    <property type="match status" value="1"/>
</dbReference>
<evidence type="ECO:0000256" key="5">
    <source>
        <dbReference type="ARBA" id="ARBA00023170"/>
    </source>
</evidence>
<sequence length="1204" mass="134070">MGLKGKLARIFCHVRQKIDSAAEEIVGAQSSLERSSFIARRAVYQEYNKQSSGSSSGENGVCGTLDKCPSGGGECLFRASLEHTCEEIGGRAIQRSFNEDPNANVEVAQSSAAPVDAVDIVLQNLALSSLSRAEKPIKAEYDSVAHICWSHFASEYAVITLLSDQCRRCRAQYVATSAGNDQNLPFIDFLGWLASTDNQVFSVPDMWTIEVLKNHPLVSRDPRLRSYLGIRLRNARDETVGALSVFGTMRARNFSQEDVELLKEFAKMLEHIINRHIEQKKEMDECKRVRILNDYLISGINHCSEGFVLLRNNPETSINEVVYANEGWVLLSGFPVKYSIGKDFSTLLKVWGATGSSAEDTNTFMTQLSSASVAQFDLSISQRTTQIHAEEAAEPADLPKKWVRFHSSALKLNENKQLESMKSDVEALKSDPAALKSIVEELKCGEAMEQCFQCQDGNIMGTWESALKPPAHEEMTTIDGGEREVPSMGRISGSLNRLVFVHITEVTDQIEALTQLEEAYTELESATSHINEADKAKSNFIAITSQETRNPLNAILGCSELLNANPNLPDEQSQLAKNIHRASCQLLGLISGVLDINQSETQSFQLNYESFHLLECIDMCMDLQSHHAKMKDKQLTSYCDPQVPLIVYGDETRLRQVLTNLLTNACKFTLKGEVSLSVKVIDKAPEIEPEAIVPEPCFLMVPEMHGDNKGEGNEPVILLFEVTDTGIGIPEGAEQWLFKLFSQGDSSRTRQFEGSGIGLVISQHLVEHMGGQIYVTRNKEGPGCTFHFYIVLHTNAEDNRRRANTRSISPKLKVLSISTSRLWHLGSESTMRLLGFQETKVIQTNEELADLMDKFRHQNSKRAQNKRYRKENPPEDERYYVVLVDEDRVPVNSLAEGRYFQQVLEDTSVVLLVSIFSSFSHHSGAHGKVHYLTPPMTNNMMSGLVSNLMQEIETNLPDLHRSFHTGAQMDSDMTNSRESVGFKKMEMDLRILVVDDTDSNCMVMRMLLGHMGLTDVEFAYDGKQALEMVQEAEYNLVFMDLHMPIMDGLTSFRNMRQIMGDKTPMVVAVTADVVEGVMEDCLDAGMMSYLSKPVSMQKVHEFLTSSGMLHKHKEELVISPRPVSRRGSAGTNELSAIPPALTAISTARERWSLDELPANFQVTRRGSAGSATGSVVSSTKTYPPSQPLSQILSHGTAGQRLKTR</sequence>
<evidence type="ECO:0000256" key="3">
    <source>
        <dbReference type="ARBA" id="ARBA00022777"/>
    </source>
</evidence>
<dbReference type="CDD" id="cd00082">
    <property type="entry name" value="HisKA"/>
    <property type="match status" value="1"/>
</dbReference>
<keyword evidence="4" id="KW-0902">Two-component regulatory system</keyword>
<dbReference type="EMBL" id="HBFA01021310">
    <property type="protein sequence ID" value="CAD8671386.1"/>
    <property type="molecule type" value="Transcribed_RNA"/>
</dbReference>
<dbReference type="Gene3D" id="1.10.287.130">
    <property type="match status" value="1"/>
</dbReference>
<accession>A0A7S0WL25</accession>
<evidence type="ECO:0000313" key="11">
    <source>
        <dbReference type="EMBL" id="CAD8671386.1"/>
    </source>
</evidence>
<feature type="modified residue" description="4-aspartylphosphate" evidence="6">
    <location>
        <position position="1040"/>
    </location>
</feature>
<evidence type="ECO:0000256" key="7">
    <source>
        <dbReference type="SAM" id="Coils"/>
    </source>
</evidence>
<dbReference type="InterPro" id="IPR003018">
    <property type="entry name" value="GAF"/>
</dbReference>
<dbReference type="GO" id="GO:0000155">
    <property type="term" value="F:phosphorelay sensor kinase activity"/>
    <property type="evidence" value="ECO:0007669"/>
    <property type="project" value="InterPro"/>
</dbReference>
<dbReference type="SMART" id="SM00387">
    <property type="entry name" value="HATPase_c"/>
    <property type="match status" value="1"/>
</dbReference>
<evidence type="ECO:0000259" key="9">
    <source>
        <dbReference type="PROSITE" id="PS50109"/>
    </source>
</evidence>
<dbReference type="AlphaFoldDB" id="A0A7S0WL25"/>
<keyword evidence="3" id="KW-0418">Kinase</keyword>
<evidence type="ECO:0000256" key="8">
    <source>
        <dbReference type="SAM" id="MobiDB-lite"/>
    </source>
</evidence>
<dbReference type="InterPro" id="IPR029016">
    <property type="entry name" value="GAF-like_dom_sf"/>
</dbReference>
<dbReference type="SMART" id="SM00388">
    <property type="entry name" value="HisKA"/>
    <property type="match status" value="1"/>
</dbReference>
<protein>
    <submittedName>
        <fullName evidence="11">Uncharacterized protein</fullName>
    </submittedName>
</protein>
<dbReference type="SUPFAM" id="SSF47384">
    <property type="entry name" value="Homodimeric domain of signal transducing histidine kinase"/>
    <property type="match status" value="1"/>
</dbReference>
<dbReference type="SMART" id="SM00448">
    <property type="entry name" value="REC"/>
    <property type="match status" value="1"/>
</dbReference>
<organism evidence="11">
    <name type="scientific">Pyramimonas obovata</name>
    <dbReference type="NCBI Taxonomy" id="1411642"/>
    <lineage>
        <taxon>Eukaryota</taxon>
        <taxon>Viridiplantae</taxon>
        <taxon>Chlorophyta</taxon>
        <taxon>Pyramimonadophyceae</taxon>
        <taxon>Pyramimonadales</taxon>
        <taxon>Pyramimonadaceae</taxon>
        <taxon>Pyramimonas</taxon>
        <taxon>Pyramimonas incertae sedis</taxon>
    </lineage>
</organism>
<dbReference type="Pfam" id="PF00512">
    <property type="entry name" value="HisKA"/>
    <property type="match status" value="1"/>
</dbReference>
<dbReference type="Gene3D" id="3.30.450.40">
    <property type="match status" value="1"/>
</dbReference>
<feature type="coiled-coil region" evidence="7">
    <location>
        <begin position="506"/>
        <end position="536"/>
    </location>
</feature>
<dbReference type="SUPFAM" id="SSF52172">
    <property type="entry name" value="CheY-like"/>
    <property type="match status" value="1"/>
</dbReference>
<gene>
    <name evidence="11" type="ORF">POBO1169_LOCUS10861</name>
</gene>
<dbReference type="CDD" id="cd17546">
    <property type="entry name" value="REC_hyHK_CKI1_RcsC-like"/>
    <property type="match status" value="1"/>
</dbReference>
<feature type="domain" description="Response regulatory" evidence="10">
    <location>
        <begin position="990"/>
        <end position="1107"/>
    </location>
</feature>
<dbReference type="Gene3D" id="3.40.50.2300">
    <property type="match status" value="1"/>
</dbReference>
<keyword evidence="5" id="KW-0675">Receptor</keyword>
<dbReference type="PANTHER" id="PTHR45339:SF1">
    <property type="entry name" value="HYBRID SIGNAL TRANSDUCTION HISTIDINE KINASE J"/>
    <property type="match status" value="1"/>
</dbReference>
<keyword evidence="2" id="KW-0808">Transferase</keyword>
<dbReference type="InterPro" id="IPR036890">
    <property type="entry name" value="HATPase_C_sf"/>
</dbReference>
<feature type="region of interest" description="Disordered" evidence="8">
    <location>
        <begin position="1164"/>
        <end position="1204"/>
    </location>
</feature>
<dbReference type="InterPro" id="IPR005467">
    <property type="entry name" value="His_kinase_dom"/>
</dbReference>
<keyword evidence="7" id="KW-0175">Coiled coil</keyword>
<dbReference type="Pfam" id="PF02518">
    <property type="entry name" value="HATPase_c"/>
    <property type="match status" value="1"/>
</dbReference>
<reference evidence="11" key="1">
    <citation type="submission" date="2021-01" db="EMBL/GenBank/DDBJ databases">
        <authorList>
            <person name="Corre E."/>
            <person name="Pelletier E."/>
            <person name="Niang G."/>
            <person name="Scheremetjew M."/>
            <person name="Finn R."/>
            <person name="Kale V."/>
            <person name="Holt S."/>
            <person name="Cochrane G."/>
            <person name="Meng A."/>
            <person name="Brown T."/>
            <person name="Cohen L."/>
        </authorList>
    </citation>
    <scope>NUCLEOTIDE SEQUENCE</scope>
    <source>
        <strain evidence="11">CCMP722</strain>
    </source>
</reference>
<dbReference type="SUPFAM" id="SSF55781">
    <property type="entry name" value="GAF domain-like"/>
    <property type="match status" value="1"/>
</dbReference>
<dbReference type="Pfam" id="PF01590">
    <property type="entry name" value="GAF"/>
    <property type="match status" value="1"/>
</dbReference>
<proteinExistence type="predicted"/>
<dbReference type="PANTHER" id="PTHR45339">
    <property type="entry name" value="HYBRID SIGNAL TRANSDUCTION HISTIDINE KINASE J"/>
    <property type="match status" value="1"/>
</dbReference>
<keyword evidence="1 6" id="KW-0597">Phosphoprotein</keyword>